<dbReference type="GO" id="GO:0044010">
    <property type="term" value="P:single-species biofilm formation"/>
    <property type="evidence" value="ECO:0007669"/>
    <property type="project" value="InterPro"/>
</dbReference>
<dbReference type="InterPro" id="IPR026262">
    <property type="entry name" value="DinJ"/>
</dbReference>
<dbReference type="AlphaFoldDB" id="A0A7C9KGR1"/>
<gene>
    <name evidence="3" type="ORF">GEA64_13870</name>
</gene>
<dbReference type="GO" id="GO:0006355">
    <property type="term" value="P:regulation of DNA-templated transcription"/>
    <property type="evidence" value="ECO:0007669"/>
    <property type="project" value="InterPro"/>
</dbReference>
<dbReference type="InterPro" id="IPR007337">
    <property type="entry name" value="RelB/DinJ"/>
</dbReference>
<dbReference type="NCBIfam" id="TIGR02384">
    <property type="entry name" value="RelB_DinJ"/>
    <property type="match status" value="1"/>
</dbReference>
<dbReference type="Pfam" id="PF04221">
    <property type="entry name" value="RelB"/>
    <property type="match status" value="1"/>
</dbReference>
<evidence type="ECO:0000256" key="2">
    <source>
        <dbReference type="ARBA" id="ARBA00022649"/>
    </source>
</evidence>
<dbReference type="Proteomes" id="UP000481739">
    <property type="component" value="Unassembled WGS sequence"/>
</dbReference>
<sequence>MQTSIKTRISEELKNNAMTVLNDCGLTVSSAIRLFLEQVVQSQGLPFEVKRRPSTKTLAALQEAKELEIKAEHRYHSVETMLKGLNDKQQTE</sequence>
<accession>A0A7C9KGR1</accession>
<evidence type="ECO:0000313" key="3">
    <source>
        <dbReference type="EMBL" id="MQL48984.1"/>
    </source>
</evidence>
<protein>
    <submittedName>
        <fullName evidence="3">Type II toxin-antitoxin system RelB/DinJ family antitoxin</fullName>
    </submittedName>
</protein>
<name>A0A7C9KGR1_9GAMM</name>
<dbReference type="RefSeq" id="WP_036849677.1">
    <property type="nucleotide sequence ID" value="NZ_CAWOZU010000019.1"/>
</dbReference>
<dbReference type="EMBL" id="WHZZ01000004">
    <property type="protein sequence ID" value="MQL48984.1"/>
    <property type="molecule type" value="Genomic_DNA"/>
</dbReference>
<proteinExistence type="inferred from homology"/>
<dbReference type="GO" id="GO:0000987">
    <property type="term" value="F:cis-regulatory region sequence-specific DNA binding"/>
    <property type="evidence" value="ECO:0007669"/>
    <property type="project" value="InterPro"/>
</dbReference>
<dbReference type="GO" id="GO:0015643">
    <property type="term" value="F:toxic substance binding"/>
    <property type="evidence" value="ECO:0007669"/>
    <property type="project" value="InterPro"/>
</dbReference>
<evidence type="ECO:0000256" key="1">
    <source>
        <dbReference type="ARBA" id="ARBA00010562"/>
    </source>
</evidence>
<comment type="caution">
    <text evidence="3">The sequence shown here is derived from an EMBL/GenBank/DDBJ whole genome shotgun (WGS) entry which is preliminary data.</text>
</comment>
<comment type="similarity">
    <text evidence="1">Belongs to the RelB/DinJ antitoxin family.</text>
</comment>
<keyword evidence="2" id="KW-1277">Toxin-antitoxin system</keyword>
<dbReference type="InterPro" id="IPR013321">
    <property type="entry name" value="Arc_rbn_hlx_hlx"/>
</dbReference>
<dbReference type="GO" id="GO:0006351">
    <property type="term" value="P:DNA-templated transcription"/>
    <property type="evidence" value="ECO:0007669"/>
    <property type="project" value="TreeGrafter"/>
</dbReference>
<dbReference type="PANTHER" id="PTHR38781">
    <property type="entry name" value="ANTITOXIN DINJ-RELATED"/>
    <property type="match status" value="1"/>
</dbReference>
<dbReference type="PANTHER" id="PTHR38781:SF1">
    <property type="entry name" value="ANTITOXIN DINJ-RELATED"/>
    <property type="match status" value="1"/>
</dbReference>
<reference evidence="3 4" key="1">
    <citation type="journal article" date="2019" name="Nature">
        <title>A new antibiotic selectively kills Gram-negative pathogens.</title>
        <authorList>
            <person name="Imai Y."/>
            <person name="Meyer K.J."/>
            <person name="Iinishi A."/>
            <person name="Favre-Godal Q."/>
            <person name="Green R."/>
            <person name="Manuse S."/>
            <person name="Caboni M."/>
            <person name="Mori M."/>
            <person name="Niles S."/>
            <person name="Ghiglieri M."/>
            <person name="Honrao C."/>
            <person name="Ma X."/>
            <person name="Guo J.J."/>
            <person name="Makriyannis A."/>
            <person name="Linares-Otoya L."/>
            <person name="Boehringer N."/>
            <person name="Wuisan Z.G."/>
            <person name="Kaur H."/>
            <person name="Wu R."/>
            <person name="Mateus A."/>
            <person name="Typas A."/>
            <person name="Savitski M.M."/>
            <person name="Espinoza J.L."/>
            <person name="O'Rourke A."/>
            <person name="Nelson K.E."/>
            <person name="Hiller S."/>
            <person name="Noinaj N."/>
            <person name="Schaeberle T.F."/>
            <person name="D'Onofrio A."/>
            <person name="Lewis K."/>
        </authorList>
    </citation>
    <scope>NUCLEOTIDE SEQUENCE [LARGE SCALE GENOMIC DNA]</scope>
    <source>
        <strain evidence="3 4">HGB 1456</strain>
    </source>
</reference>
<dbReference type="Gene3D" id="1.10.1220.10">
    <property type="entry name" value="Met repressor-like"/>
    <property type="match status" value="1"/>
</dbReference>
<organism evidence="3 4">
    <name type="scientific">Photorhabdus khanii</name>
    <dbReference type="NCBI Taxonomy" id="1004150"/>
    <lineage>
        <taxon>Bacteria</taxon>
        <taxon>Pseudomonadati</taxon>
        <taxon>Pseudomonadota</taxon>
        <taxon>Gammaproteobacteria</taxon>
        <taxon>Enterobacterales</taxon>
        <taxon>Morganellaceae</taxon>
        <taxon>Photorhabdus</taxon>
    </lineage>
</organism>
<dbReference type="PIRSF" id="PIRSF003108">
    <property type="entry name" value="DinJ"/>
    <property type="match status" value="1"/>
</dbReference>
<evidence type="ECO:0000313" key="4">
    <source>
        <dbReference type="Proteomes" id="UP000481739"/>
    </source>
</evidence>